<protein>
    <recommendedName>
        <fullName evidence="1">Glycine zipper domain-containing protein</fullName>
    </recommendedName>
</protein>
<name>A0A2T4TWL0_9BACT</name>
<organism evidence="2 3">
    <name type="scientific">Candidatus Methylomirabilis limnetica</name>
    <dbReference type="NCBI Taxonomy" id="2033718"/>
    <lineage>
        <taxon>Bacteria</taxon>
        <taxon>Candidatus Methylomirabilota</taxon>
        <taxon>Candidatus Methylomirabilia</taxon>
        <taxon>Candidatus Methylomirabilales</taxon>
        <taxon>Candidatus Methylomirabilaceae</taxon>
        <taxon>Candidatus Methylomirabilis</taxon>
    </lineage>
</organism>
<evidence type="ECO:0000313" key="3">
    <source>
        <dbReference type="Proteomes" id="UP000241436"/>
    </source>
</evidence>
<proteinExistence type="predicted"/>
<accession>A0A2T4TWL0</accession>
<reference evidence="2 3" key="1">
    <citation type="submission" date="2017-09" db="EMBL/GenBank/DDBJ databases">
        <title>Bloom of a denitrifying methanotroph, Candidatus Methylomirabilis limnetica, in a deep stratified lake.</title>
        <authorList>
            <person name="Graf J.S."/>
            <person name="Marchant H.K."/>
            <person name="Tienken D."/>
            <person name="Hach P.F."/>
            <person name="Brand A."/>
            <person name="Schubert C.J."/>
            <person name="Kuypers M.M."/>
            <person name="Milucka J."/>
        </authorList>
    </citation>
    <scope>NUCLEOTIDE SEQUENCE [LARGE SCALE GENOMIC DNA]</scope>
    <source>
        <strain evidence="2 3">Zug</strain>
    </source>
</reference>
<sequence>MHHSGKCDLLVGAYRVCYTSDPPRESGTLTDAEIGAATGAILGGIAGAPGRGSAIDAVVGAVTGALTGDAHELPSIKLRGIVFYSGQSFRV</sequence>
<evidence type="ECO:0000313" key="2">
    <source>
        <dbReference type="EMBL" id="PTL35487.1"/>
    </source>
</evidence>
<gene>
    <name evidence="2" type="ORF">CLG94_09465</name>
</gene>
<reference evidence="3" key="2">
    <citation type="journal article" date="2018" name="Environ. Microbiol.">
        <title>Bloom of a denitrifying methanotroph, 'Candidatus Methylomirabilis limnetica', in a deep stratified lake.</title>
        <authorList>
            <person name="Graf J.S."/>
            <person name="Mayr M.J."/>
            <person name="Marchant H.K."/>
            <person name="Tienken D."/>
            <person name="Hach P.F."/>
            <person name="Brand A."/>
            <person name="Schubert C.J."/>
            <person name="Kuypers M.M."/>
            <person name="Milucka J."/>
        </authorList>
    </citation>
    <scope>NUCLEOTIDE SEQUENCE [LARGE SCALE GENOMIC DNA]</scope>
    <source>
        <strain evidence="3">Zug</strain>
    </source>
</reference>
<dbReference type="InterPro" id="IPR039567">
    <property type="entry name" value="Gly-zipper"/>
</dbReference>
<feature type="domain" description="Glycine zipper" evidence="1">
    <location>
        <begin position="34"/>
        <end position="70"/>
    </location>
</feature>
<dbReference type="Proteomes" id="UP000241436">
    <property type="component" value="Unassembled WGS sequence"/>
</dbReference>
<dbReference type="AlphaFoldDB" id="A0A2T4TWL0"/>
<keyword evidence="3" id="KW-1185">Reference proteome</keyword>
<evidence type="ECO:0000259" key="1">
    <source>
        <dbReference type="Pfam" id="PF13488"/>
    </source>
</evidence>
<comment type="caution">
    <text evidence="2">The sequence shown here is derived from an EMBL/GenBank/DDBJ whole genome shotgun (WGS) entry which is preliminary data.</text>
</comment>
<dbReference type="Pfam" id="PF13488">
    <property type="entry name" value="Gly-zipper_Omp"/>
    <property type="match status" value="1"/>
</dbReference>
<dbReference type="EMBL" id="NVQC01000023">
    <property type="protein sequence ID" value="PTL35487.1"/>
    <property type="molecule type" value="Genomic_DNA"/>
</dbReference>